<evidence type="ECO:0000313" key="4">
    <source>
        <dbReference type="Proteomes" id="UP000320184"/>
    </source>
</evidence>
<comment type="caution">
    <text evidence="3">The sequence shown here is derived from an EMBL/GenBank/DDBJ whole genome shotgun (WGS) entry which is preliminary data.</text>
</comment>
<dbReference type="Gene3D" id="3.40.50.620">
    <property type="entry name" value="HUPs"/>
    <property type="match status" value="1"/>
</dbReference>
<feature type="domain" description="UspA" evidence="2">
    <location>
        <begin position="31"/>
        <end position="169"/>
    </location>
</feature>
<name>A0A538S7C4_UNCEI</name>
<evidence type="ECO:0000259" key="2">
    <source>
        <dbReference type="Pfam" id="PF00582"/>
    </source>
</evidence>
<dbReference type="EMBL" id="VBOT01000191">
    <property type="protein sequence ID" value="TMQ47287.1"/>
    <property type="molecule type" value="Genomic_DNA"/>
</dbReference>
<dbReference type="Pfam" id="PF00582">
    <property type="entry name" value="Usp"/>
    <property type="match status" value="1"/>
</dbReference>
<dbReference type="AlphaFoldDB" id="A0A538S7C4"/>
<evidence type="ECO:0000313" key="3">
    <source>
        <dbReference type="EMBL" id="TMQ47287.1"/>
    </source>
</evidence>
<gene>
    <name evidence="3" type="ORF">E6K73_13905</name>
</gene>
<dbReference type="PANTHER" id="PTHR46268:SF6">
    <property type="entry name" value="UNIVERSAL STRESS PROTEIN UP12"/>
    <property type="match status" value="1"/>
</dbReference>
<dbReference type="InterPro" id="IPR014729">
    <property type="entry name" value="Rossmann-like_a/b/a_fold"/>
</dbReference>
<dbReference type="CDD" id="cd00293">
    <property type="entry name" value="USP-like"/>
    <property type="match status" value="1"/>
</dbReference>
<comment type="similarity">
    <text evidence="1">Belongs to the universal stress protein A family.</text>
</comment>
<organism evidence="3 4">
    <name type="scientific">Eiseniibacteriota bacterium</name>
    <dbReference type="NCBI Taxonomy" id="2212470"/>
    <lineage>
        <taxon>Bacteria</taxon>
        <taxon>Candidatus Eiseniibacteriota</taxon>
    </lineage>
</organism>
<dbReference type="Proteomes" id="UP000320184">
    <property type="component" value="Unassembled WGS sequence"/>
</dbReference>
<dbReference type="SUPFAM" id="SSF52402">
    <property type="entry name" value="Adenine nucleotide alpha hydrolases-like"/>
    <property type="match status" value="1"/>
</dbReference>
<evidence type="ECO:0000256" key="1">
    <source>
        <dbReference type="ARBA" id="ARBA00008791"/>
    </source>
</evidence>
<protein>
    <submittedName>
        <fullName evidence="3">Universal stress protein</fullName>
    </submittedName>
</protein>
<dbReference type="PRINTS" id="PR01438">
    <property type="entry name" value="UNVRSLSTRESS"/>
</dbReference>
<sequence>MVEIARRPTGILEESMPRAAPSKEGKEVIVMAKRILVPLDRSDAAQSVLPLVADMARSNGATVRLLHVAPIPRERVTDDGRLVAYASQEMERIEFDRREYLKTAEAELEGVPVESVVRFGSPSREIILEADAFGADLIAVTARRRGWFRRMLGGVVAKLFRRSDVPVLLLAAR</sequence>
<reference evidence="3 4" key="1">
    <citation type="journal article" date="2019" name="Nat. Microbiol.">
        <title>Mediterranean grassland soil C-N compound turnover is dependent on rainfall and depth, and is mediated by genomically divergent microorganisms.</title>
        <authorList>
            <person name="Diamond S."/>
            <person name="Andeer P.F."/>
            <person name="Li Z."/>
            <person name="Crits-Christoph A."/>
            <person name="Burstein D."/>
            <person name="Anantharaman K."/>
            <person name="Lane K.R."/>
            <person name="Thomas B.C."/>
            <person name="Pan C."/>
            <person name="Northen T.R."/>
            <person name="Banfield J.F."/>
        </authorList>
    </citation>
    <scope>NUCLEOTIDE SEQUENCE [LARGE SCALE GENOMIC DNA]</scope>
    <source>
        <strain evidence="3">WS_3</strain>
    </source>
</reference>
<proteinExistence type="inferred from homology"/>
<accession>A0A538S7C4</accession>
<dbReference type="InterPro" id="IPR006016">
    <property type="entry name" value="UspA"/>
</dbReference>
<dbReference type="InterPro" id="IPR006015">
    <property type="entry name" value="Universal_stress_UspA"/>
</dbReference>
<dbReference type="PANTHER" id="PTHR46268">
    <property type="entry name" value="STRESS RESPONSE PROTEIN NHAX"/>
    <property type="match status" value="1"/>
</dbReference>